<name>A0A1R2AVY8_9CILI</name>
<dbReference type="Proteomes" id="UP000187209">
    <property type="component" value="Unassembled WGS sequence"/>
</dbReference>
<dbReference type="GO" id="GO:0004315">
    <property type="term" value="F:3-oxoacyl-[acyl-carrier-protein] synthase activity"/>
    <property type="evidence" value="ECO:0007669"/>
    <property type="project" value="UniProtKB-EC"/>
</dbReference>
<reference evidence="7 8" key="1">
    <citation type="submission" date="2016-11" db="EMBL/GenBank/DDBJ databases">
        <title>The macronuclear genome of Stentor coeruleus: a giant cell with tiny introns.</title>
        <authorList>
            <person name="Slabodnick M."/>
            <person name="Ruby J.G."/>
            <person name="Reiff S.B."/>
            <person name="Swart E.C."/>
            <person name="Gosai S."/>
            <person name="Prabakaran S."/>
            <person name="Witkowska E."/>
            <person name="Larue G.E."/>
            <person name="Fisher S."/>
            <person name="Freeman R.M."/>
            <person name="Gunawardena J."/>
            <person name="Chu W."/>
            <person name="Stover N.A."/>
            <person name="Gregory B.D."/>
            <person name="Nowacki M."/>
            <person name="Derisi J."/>
            <person name="Roy S.W."/>
            <person name="Marshall W.F."/>
            <person name="Sood P."/>
        </authorList>
    </citation>
    <scope>NUCLEOTIDE SEQUENCE [LARGE SCALE GENOMIC DNA]</scope>
    <source>
        <strain evidence="7">WM001</strain>
    </source>
</reference>
<evidence type="ECO:0000313" key="7">
    <source>
        <dbReference type="EMBL" id="OMJ68560.1"/>
    </source>
</evidence>
<dbReference type="OrthoDB" id="5334845at2759"/>
<dbReference type="Gene3D" id="3.40.47.10">
    <property type="match status" value="2"/>
</dbReference>
<evidence type="ECO:0000256" key="2">
    <source>
        <dbReference type="ARBA" id="ARBA00013191"/>
    </source>
</evidence>
<protein>
    <recommendedName>
        <fullName evidence="2">beta-ketoacyl-[acyl-carrier-protein] synthase I</fullName>
        <ecNumber evidence="2">2.3.1.41</ecNumber>
    </recommendedName>
</protein>
<feature type="domain" description="Beta-ketoacyl synthase C-terminal" evidence="6">
    <location>
        <begin position="89"/>
        <end position="150"/>
    </location>
</feature>
<dbReference type="AlphaFoldDB" id="A0A1R2AVY8"/>
<dbReference type="SUPFAM" id="SSF53901">
    <property type="entry name" value="Thiolase-like"/>
    <property type="match status" value="1"/>
</dbReference>
<evidence type="ECO:0000256" key="1">
    <source>
        <dbReference type="ARBA" id="ARBA00008467"/>
    </source>
</evidence>
<comment type="similarity">
    <text evidence="1 4">Belongs to the thiolase-like superfamily. Beta-ketoacyl-ACP synthases family.</text>
</comment>
<accession>A0A1R2AVY8</accession>
<dbReference type="InterPro" id="IPR014030">
    <property type="entry name" value="Ketoacyl_synth_N"/>
</dbReference>
<evidence type="ECO:0000313" key="8">
    <source>
        <dbReference type="Proteomes" id="UP000187209"/>
    </source>
</evidence>
<evidence type="ECO:0000256" key="3">
    <source>
        <dbReference type="ARBA" id="ARBA00022679"/>
    </source>
</evidence>
<proteinExistence type="inferred from homology"/>
<sequence>MLVIGAGNELTEEYLAKFAKMGLLSQQKNYSMFSGHGMVLGEGSGAVMLESLDHALKRNARIYCEIENYSQTGPEKLYNMDMRLPLTGDVIIANSSGTEKSDLAEIKMLENQEKVVSVKGNIGWVPSAAGILDTIIGSLIIHQGVIPPTCIENPVKGINLVKNLTMEQVDKVAVTSFTFTGGAACLGISRFLTK</sequence>
<dbReference type="Pfam" id="PF00109">
    <property type="entry name" value="ketoacyl-synt"/>
    <property type="match status" value="1"/>
</dbReference>
<keyword evidence="8" id="KW-1185">Reference proteome</keyword>
<dbReference type="GO" id="GO:0006633">
    <property type="term" value="P:fatty acid biosynthetic process"/>
    <property type="evidence" value="ECO:0007669"/>
    <property type="project" value="TreeGrafter"/>
</dbReference>
<gene>
    <name evidence="7" type="ORF">SteCoe_33948</name>
</gene>
<dbReference type="EMBL" id="MPUH01001311">
    <property type="protein sequence ID" value="OMJ68560.1"/>
    <property type="molecule type" value="Genomic_DNA"/>
</dbReference>
<evidence type="ECO:0000259" key="5">
    <source>
        <dbReference type="Pfam" id="PF00109"/>
    </source>
</evidence>
<dbReference type="EC" id="2.3.1.41" evidence="2"/>
<evidence type="ECO:0000256" key="4">
    <source>
        <dbReference type="RuleBase" id="RU003694"/>
    </source>
</evidence>
<evidence type="ECO:0000259" key="6">
    <source>
        <dbReference type="Pfam" id="PF02801"/>
    </source>
</evidence>
<dbReference type="InterPro" id="IPR016039">
    <property type="entry name" value="Thiolase-like"/>
</dbReference>
<dbReference type="InterPro" id="IPR000794">
    <property type="entry name" value="Beta-ketoacyl_synthase"/>
</dbReference>
<organism evidence="7 8">
    <name type="scientific">Stentor coeruleus</name>
    <dbReference type="NCBI Taxonomy" id="5963"/>
    <lineage>
        <taxon>Eukaryota</taxon>
        <taxon>Sar</taxon>
        <taxon>Alveolata</taxon>
        <taxon>Ciliophora</taxon>
        <taxon>Postciliodesmatophora</taxon>
        <taxon>Heterotrichea</taxon>
        <taxon>Heterotrichida</taxon>
        <taxon>Stentoridae</taxon>
        <taxon>Stentor</taxon>
    </lineage>
</organism>
<feature type="domain" description="Beta-ketoacyl synthase-like N-terminal" evidence="5">
    <location>
        <begin position="1"/>
        <end position="55"/>
    </location>
</feature>
<dbReference type="InterPro" id="IPR014031">
    <property type="entry name" value="Ketoacyl_synth_C"/>
</dbReference>
<comment type="caution">
    <text evidence="7">The sequence shown here is derived from an EMBL/GenBank/DDBJ whole genome shotgun (WGS) entry which is preliminary data.</text>
</comment>
<dbReference type="PANTHER" id="PTHR11712:SF336">
    <property type="entry name" value="3-OXOACYL-[ACYL-CARRIER-PROTEIN] SYNTHASE, MITOCHONDRIAL"/>
    <property type="match status" value="1"/>
</dbReference>
<dbReference type="Pfam" id="PF02801">
    <property type="entry name" value="Ketoacyl-synt_C"/>
    <property type="match status" value="1"/>
</dbReference>
<dbReference type="PANTHER" id="PTHR11712">
    <property type="entry name" value="POLYKETIDE SYNTHASE-RELATED"/>
    <property type="match status" value="1"/>
</dbReference>
<keyword evidence="3 4" id="KW-0808">Transferase</keyword>